<dbReference type="AlphaFoldDB" id="A0A668RHR0"/>
<proteinExistence type="predicted"/>
<evidence type="ECO:0000313" key="7">
    <source>
        <dbReference type="Ensembl" id="ENSOABP00000003537.1"/>
    </source>
</evidence>
<dbReference type="Gene3D" id="2.60.40.10">
    <property type="entry name" value="Immunoglobulins"/>
    <property type="match status" value="2"/>
</dbReference>
<dbReference type="Ensembl" id="ENSOABT00000003662.2">
    <property type="protein sequence ID" value="ENSOABP00000003537.1"/>
    <property type="gene ID" value="ENSOABG00000002090.2"/>
</dbReference>
<dbReference type="OMA" id="FLECNKE"/>
<dbReference type="PANTHER" id="PTHR12080:SF134">
    <property type="entry name" value="CD48 ANTIGEN"/>
    <property type="match status" value="1"/>
</dbReference>
<keyword evidence="4" id="KW-0325">Glycoprotein</keyword>
<protein>
    <recommendedName>
        <fullName evidence="9">Ig-like domain-containing protein</fullName>
    </recommendedName>
</protein>
<reference evidence="7" key="2">
    <citation type="submission" date="2025-09" db="UniProtKB">
        <authorList>
            <consortium name="Ensembl"/>
        </authorList>
    </citation>
    <scope>IDENTIFICATION</scope>
</reference>
<dbReference type="Proteomes" id="UP000472276">
    <property type="component" value="Unassembled WGS sequence"/>
</dbReference>
<dbReference type="GO" id="GO:0016020">
    <property type="term" value="C:membrane"/>
    <property type="evidence" value="ECO:0007669"/>
    <property type="project" value="UniProtKB-SubCell"/>
</dbReference>
<evidence type="ECO:0000256" key="2">
    <source>
        <dbReference type="ARBA" id="ARBA00022729"/>
    </source>
</evidence>
<evidence type="ECO:0000256" key="5">
    <source>
        <dbReference type="SAM" id="Phobius"/>
    </source>
</evidence>
<keyword evidence="3 5" id="KW-0472">Membrane</keyword>
<comment type="subcellular location">
    <subcellularLocation>
        <location evidence="1">Membrane</location>
    </subcellularLocation>
</comment>
<feature type="chain" id="PRO_5025569988" description="Ig-like domain-containing protein" evidence="6">
    <location>
        <begin position="29"/>
        <end position="259"/>
    </location>
</feature>
<evidence type="ECO:0000256" key="6">
    <source>
        <dbReference type="SAM" id="SignalP"/>
    </source>
</evidence>
<evidence type="ECO:0000256" key="1">
    <source>
        <dbReference type="ARBA" id="ARBA00004370"/>
    </source>
</evidence>
<sequence>RTPEGTAGRALAWLVVATLTALATCVCSQQVIHLKLNDSIQLTPAKPSRFISSVVWKYDKNLLAEWVYQSIPVTYYSKFKTRARLDVTTGSLALNNLRVADSGMYSVEVNNQVLALTYMLVVMASVPNPEVQISPPLCNATLDSCTLSCEGSAPDTGPVEYFWRKDNGAWTRGERDLEIANDDDTGAVELFACRMTNPVSVGDSDVAKNPFYRGNNMPLYVSLGVILGANIIFVSSTRGRLKREYTIMTGIPSASNSRA</sequence>
<dbReference type="InterPro" id="IPR036179">
    <property type="entry name" value="Ig-like_dom_sf"/>
</dbReference>
<reference evidence="7" key="1">
    <citation type="submission" date="2025-08" db="UniProtKB">
        <authorList>
            <consortium name="Ensembl"/>
        </authorList>
    </citation>
    <scope>IDENTIFICATION</scope>
</reference>
<keyword evidence="2 6" id="KW-0732">Signal</keyword>
<dbReference type="SUPFAM" id="SSF48726">
    <property type="entry name" value="Immunoglobulin"/>
    <property type="match status" value="2"/>
</dbReference>
<evidence type="ECO:0000256" key="3">
    <source>
        <dbReference type="ARBA" id="ARBA00023136"/>
    </source>
</evidence>
<organism evidence="7 8">
    <name type="scientific">Oreochromis aureus</name>
    <name type="common">Israeli tilapia</name>
    <name type="synonym">Chromis aureus</name>
    <dbReference type="NCBI Taxonomy" id="47969"/>
    <lineage>
        <taxon>Eukaryota</taxon>
        <taxon>Metazoa</taxon>
        <taxon>Chordata</taxon>
        <taxon>Craniata</taxon>
        <taxon>Vertebrata</taxon>
        <taxon>Euteleostomi</taxon>
        <taxon>Actinopterygii</taxon>
        <taxon>Neopterygii</taxon>
        <taxon>Teleostei</taxon>
        <taxon>Neoteleostei</taxon>
        <taxon>Acanthomorphata</taxon>
        <taxon>Ovalentaria</taxon>
        <taxon>Cichlomorphae</taxon>
        <taxon>Cichliformes</taxon>
        <taxon>Cichlidae</taxon>
        <taxon>African cichlids</taxon>
        <taxon>Pseudocrenilabrinae</taxon>
        <taxon>Oreochromini</taxon>
        <taxon>Oreochromis</taxon>
    </lineage>
</organism>
<feature type="signal peptide" evidence="6">
    <location>
        <begin position="1"/>
        <end position="28"/>
    </location>
</feature>
<dbReference type="InterPro" id="IPR013783">
    <property type="entry name" value="Ig-like_fold"/>
</dbReference>
<dbReference type="InterPro" id="IPR015631">
    <property type="entry name" value="CD2/SLAM_rcpt"/>
</dbReference>
<feature type="transmembrane region" description="Helical" evidence="5">
    <location>
        <begin position="217"/>
        <end position="235"/>
    </location>
</feature>
<evidence type="ECO:0000313" key="8">
    <source>
        <dbReference type="Proteomes" id="UP000472276"/>
    </source>
</evidence>
<accession>A0A668RHR0</accession>
<name>A0A668RHR0_OREAU</name>
<keyword evidence="5" id="KW-1133">Transmembrane helix</keyword>
<dbReference type="PANTHER" id="PTHR12080">
    <property type="entry name" value="SIGNALING LYMPHOCYTIC ACTIVATION MOLECULE"/>
    <property type="match status" value="1"/>
</dbReference>
<evidence type="ECO:0008006" key="9">
    <source>
        <dbReference type="Google" id="ProtNLM"/>
    </source>
</evidence>
<evidence type="ECO:0000256" key="4">
    <source>
        <dbReference type="ARBA" id="ARBA00023180"/>
    </source>
</evidence>
<keyword evidence="8" id="KW-1185">Reference proteome</keyword>
<keyword evidence="5" id="KW-0812">Transmembrane</keyword>